<proteinExistence type="predicted"/>
<name>A0AAV4EX94_9GAST</name>
<gene>
    <name evidence="2" type="ORF">ElyMa_000211700</name>
</gene>
<sequence>MNDLTKTIDDLAQAQTTVNQTEAERDALLETLRQKEAELNTTQTELANLNHRTGNEITALRSELANMTSQVDTCRAALGLPTVDPILSSPKAERLPLDHDATPFTFRVDFFISAIKQELVKISQYFRAWQTN</sequence>
<keyword evidence="3" id="KW-1185">Reference proteome</keyword>
<organism evidence="2 3">
    <name type="scientific">Elysia marginata</name>
    <dbReference type="NCBI Taxonomy" id="1093978"/>
    <lineage>
        <taxon>Eukaryota</taxon>
        <taxon>Metazoa</taxon>
        <taxon>Spiralia</taxon>
        <taxon>Lophotrochozoa</taxon>
        <taxon>Mollusca</taxon>
        <taxon>Gastropoda</taxon>
        <taxon>Heterobranchia</taxon>
        <taxon>Euthyneura</taxon>
        <taxon>Panpulmonata</taxon>
        <taxon>Sacoglossa</taxon>
        <taxon>Placobranchoidea</taxon>
        <taxon>Plakobranchidae</taxon>
        <taxon>Elysia</taxon>
    </lineage>
</organism>
<dbReference type="AlphaFoldDB" id="A0AAV4EX94"/>
<keyword evidence="1" id="KW-0175">Coiled coil</keyword>
<dbReference type="EMBL" id="BMAT01000407">
    <property type="protein sequence ID" value="GFR65782.1"/>
    <property type="molecule type" value="Genomic_DNA"/>
</dbReference>
<reference evidence="2 3" key="1">
    <citation type="journal article" date="2021" name="Elife">
        <title>Chloroplast acquisition without the gene transfer in kleptoplastic sea slugs, Plakobranchus ocellatus.</title>
        <authorList>
            <person name="Maeda T."/>
            <person name="Takahashi S."/>
            <person name="Yoshida T."/>
            <person name="Shimamura S."/>
            <person name="Takaki Y."/>
            <person name="Nagai Y."/>
            <person name="Toyoda A."/>
            <person name="Suzuki Y."/>
            <person name="Arimoto A."/>
            <person name="Ishii H."/>
            <person name="Satoh N."/>
            <person name="Nishiyama T."/>
            <person name="Hasebe M."/>
            <person name="Maruyama T."/>
            <person name="Minagawa J."/>
            <person name="Obokata J."/>
            <person name="Shigenobu S."/>
        </authorList>
    </citation>
    <scope>NUCLEOTIDE SEQUENCE [LARGE SCALE GENOMIC DNA]</scope>
</reference>
<accession>A0AAV4EX94</accession>
<feature type="coiled-coil region" evidence="1">
    <location>
        <begin position="4"/>
        <end position="52"/>
    </location>
</feature>
<dbReference type="Proteomes" id="UP000762676">
    <property type="component" value="Unassembled WGS sequence"/>
</dbReference>
<evidence type="ECO:0000313" key="2">
    <source>
        <dbReference type="EMBL" id="GFR65782.1"/>
    </source>
</evidence>
<protein>
    <submittedName>
        <fullName evidence="2">Aggrecan core protein</fullName>
    </submittedName>
</protein>
<evidence type="ECO:0000256" key="1">
    <source>
        <dbReference type="SAM" id="Coils"/>
    </source>
</evidence>
<comment type="caution">
    <text evidence="2">The sequence shown here is derived from an EMBL/GenBank/DDBJ whole genome shotgun (WGS) entry which is preliminary data.</text>
</comment>
<evidence type="ECO:0000313" key="3">
    <source>
        <dbReference type="Proteomes" id="UP000762676"/>
    </source>
</evidence>